<protein>
    <recommendedName>
        <fullName evidence="9">Polysaccharide biosynthesis protein</fullName>
    </recommendedName>
</protein>
<evidence type="ECO:0008006" key="9">
    <source>
        <dbReference type="Google" id="ProtNLM"/>
    </source>
</evidence>
<dbReference type="PANTHER" id="PTHR30250:SF11">
    <property type="entry name" value="O-ANTIGEN TRANSPORTER-RELATED"/>
    <property type="match status" value="1"/>
</dbReference>
<sequence>MMLNNIRAKLSNKHFLSLAGNGAMAMFSVLTYIILFRVLSPEDMGNWVFFQFAIIFIETFRTGFLQSALIIFYSGTSQKMANNVVGSSWYIGIVITGVFIALNVVGVLIFGYIGTEDPSVILLLKWLGVSLLTTLPFNLGSWIQQAKDRFDHILYIRLINQGSFILFIIIFYVWGNIDLNTIVYSFIASSALTSILTLIFGWSSFRNLKDRSKECIQKIFDYGKYSVGTVLSSNLLKTSDSFIIKIMLGPAALAIFNVSQRLLDILEVPLRSFVATAMPELSAAHNQGDKSKVSTIMQKYAGMLTMLLIPLSIGSLIFADFIVLIIGGEQYAGTASANIFRIFMVFGVFFPIDRFLGITLDMVNQPKLNLIKVIIMLTVNVVGDYIGIVLFDNLYAVAVVSVFTFLAGVIFGYKALRRYLVFTLRDIITTGFRESVSLVKNLLNKNKLHTNS</sequence>
<evidence type="ECO:0000313" key="7">
    <source>
        <dbReference type="EMBL" id="KEO75146.1"/>
    </source>
</evidence>
<evidence type="ECO:0000256" key="2">
    <source>
        <dbReference type="ARBA" id="ARBA00022475"/>
    </source>
</evidence>
<organism evidence="7 8">
    <name type="scientific">Anditalea andensis</name>
    <dbReference type="NCBI Taxonomy" id="1048983"/>
    <lineage>
        <taxon>Bacteria</taxon>
        <taxon>Pseudomonadati</taxon>
        <taxon>Bacteroidota</taxon>
        <taxon>Cytophagia</taxon>
        <taxon>Cytophagales</taxon>
        <taxon>Cytophagaceae</taxon>
        <taxon>Anditalea</taxon>
    </lineage>
</organism>
<keyword evidence="8" id="KW-1185">Reference proteome</keyword>
<name>A0A074KYW0_9BACT</name>
<keyword evidence="5 6" id="KW-0472">Membrane</keyword>
<feature type="transmembrane region" description="Helical" evidence="6">
    <location>
        <begin position="154"/>
        <end position="175"/>
    </location>
</feature>
<feature type="transmembrane region" description="Helical" evidence="6">
    <location>
        <begin position="368"/>
        <end position="388"/>
    </location>
</feature>
<evidence type="ECO:0000313" key="8">
    <source>
        <dbReference type="Proteomes" id="UP000027821"/>
    </source>
</evidence>
<gene>
    <name evidence="7" type="ORF">EL17_05615</name>
</gene>
<comment type="subcellular location">
    <subcellularLocation>
        <location evidence="1">Cell membrane</location>
        <topology evidence="1">Multi-pass membrane protein</topology>
    </subcellularLocation>
</comment>
<dbReference type="PANTHER" id="PTHR30250">
    <property type="entry name" value="PST FAMILY PREDICTED COLANIC ACID TRANSPORTER"/>
    <property type="match status" value="1"/>
</dbReference>
<dbReference type="eggNOG" id="COG2244">
    <property type="taxonomic scope" value="Bacteria"/>
</dbReference>
<dbReference type="STRING" id="1048983.EL17_05615"/>
<feature type="transmembrane region" description="Helical" evidence="6">
    <location>
        <begin position="47"/>
        <end position="75"/>
    </location>
</feature>
<dbReference type="InterPro" id="IPR050833">
    <property type="entry name" value="Poly_Biosynth_Transport"/>
</dbReference>
<reference evidence="7 8" key="1">
    <citation type="submission" date="2014-04" db="EMBL/GenBank/DDBJ databases">
        <title>Characterization and application of a salt tolerant electro-active bacterium.</title>
        <authorList>
            <person name="Yang L."/>
            <person name="Wei S."/>
            <person name="Tay Q.X.M."/>
        </authorList>
    </citation>
    <scope>NUCLEOTIDE SEQUENCE [LARGE SCALE GENOMIC DNA]</scope>
    <source>
        <strain evidence="7 8">LY1</strain>
    </source>
</reference>
<feature type="transmembrane region" description="Helical" evidence="6">
    <location>
        <begin position="87"/>
        <end position="113"/>
    </location>
</feature>
<keyword evidence="3 6" id="KW-0812">Transmembrane</keyword>
<comment type="caution">
    <text evidence="7">The sequence shown here is derived from an EMBL/GenBank/DDBJ whole genome shotgun (WGS) entry which is preliminary data.</text>
</comment>
<feature type="transmembrane region" description="Helical" evidence="6">
    <location>
        <begin position="181"/>
        <end position="203"/>
    </location>
</feature>
<dbReference type="AlphaFoldDB" id="A0A074KYW0"/>
<evidence type="ECO:0000256" key="4">
    <source>
        <dbReference type="ARBA" id="ARBA00022989"/>
    </source>
</evidence>
<dbReference type="Proteomes" id="UP000027821">
    <property type="component" value="Unassembled WGS sequence"/>
</dbReference>
<feature type="transmembrane region" description="Helical" evidence="6">
    <location>
        <begin position="15"/>
        <end position="35"/>
    </location>
</feature>
<dbReference type="EMBL" id="JMIH01000014">
    <property type="protein sequence ID" value="KEO75146.1"/>
    <property type="molecule type" value="Genomic_DNA"/>
</dbReference>
<dbReference type="Pfam" id="PF13440">
    <property type="entry name" value="Polysacc_synt_3"/>
    <property type="match status" value="1"/>
</dbReference>
<keyword evidence="4 6" id="KW-1133">Transmembrane helix</keyword>
<evidence type="ECO:0000256" key="1">
    <source>
        <dbReference type="ARBA" id="ARBA00004651"/>
    </source>
</evidence>
<feature type="transmembrane region" description="Helical" evidence="6">
    <location>
        <begin position="394"/>
        <end position="416"/>
    </location>
</feature>
<dbReference type="RefSeq" id="WP_051719837.1">
    <property type="nucleotide sequence ID" value="NZ_JMIH01000014.1"/>
</dbReference>
<evidence type="ECO:0000256" key="3">
    <source>
        <dbReference type="ARBA" id="ARBA00022692"/>
    </source>
</evidence>
<accession>A0A074KYW0</accession>
<keyword evidence="2" id="KW-1003">Cell membrane</keyword>
<feature type="transmembrane region" description="Helical" evidence="6">
    <location>
        <begin position="338"/>
        <end position="356"/>
    </location>
</feature>
<evidence type="ECO:0000256" key="5">
    <source>
        <dbReference type="ARBA" id="ARBA00023136"/>
    </source>
</evidence>
<dbReference type="GO" id="GO:0005886">
    <property type="term" value="C:plasma membrane"/>
    <property type="evidence" value="ECO:0007669"/>
    <property type="project" value="UniProtKB-SubCell"/>
</dbReference>
<feature type="transmembrane region" description="Helical" evidence="6">
    <location>
        <begin position="119"/>
        <end position="142"/>
    </location>
</feature>
<dbReference type="OrthoDB" id="629958at2"/>
<proteinExistence type="predicted"/>
<evidence type="ECO:0000256" key="6">
    <source>
        <dbReference type="SAM" id="Phobius"/>
    </source>
</evidence>
<feature type="transmembrane region" description="Helical" evidence="6">
    <location>
        <begin position="300"/>
        <end position="326"/>
    </location>
</feature>